<keyword evidence="3" id="KW-1185">Reference proteome</keyword>
<dbReference type="GO" id="GO:0032259">
    <property type="term" value="P:methylation"/>
    <property type="evidence" value="ECO:0007669"/>
    <property type="project" value="UniProtKB-KW"/>
</dbReference>
<dbReference type="InterPro" id="IPR013216">
    <property type="entry name" value="Methyltransf_11"/>
</dbReference>
<dbReference type="SUPFAM" id="SSF53335">
    <property type="entry name" value="S-adenosyl-L-methionine-dependent methyltransferases"/>
    <property type="match status" value="1"/>
</dbReference>
<proteinExistence type="predicted"/>
<dbReference type="CDD" id="cd02440">
    <property type="entry name" value="AdoMet_MTases"/>
    <property type="match status" value="1"/>
</dbReference>
<dbReference type="GO" id="GO:0008757">
    <property type="term" value="F:S-adenosylmethionine-dependent methyltransferase activity"/>
    <property type="evidence" value="ECO:0007669"/>
    <property type="project" value="InterPro"/>
</dbReference>
<name>R4YXA2_9ACTN</name>
<dbReference type="PANTHER" id="PTHR43591">
    <property type="entry name" value="METHYLTRANSFERASE"/>
    <property type="match status" value="1"/>
</dbReference>
<dbReference type="Pfam" id="PF08241">
    <property type="entry name" value="Methyltransf_11"/>
    <property type="match status" value="1"/>
</dbReference>
<reference evidence="2 3" key="1">
    <citation type="journal article" date="2013" name="ISME J.">
        <title>Metabolic model for the filamentous 'Candidatus Microthrix parvicella' based on genomic and metagenomic analyses.</title>
        <authorList>
            <person name="Jon McIlroy S."/>
            <person name="Kristiansen R."/>
            <person name="Albertsen M."/>
            <person name="Michael Karst S."/>
            <person name="Rossetti S."/>
            <person name="Lund Nielsen J."/>
            <person name="Tandoi V."/>
            <person name="James Seviour R."/>
            <person name="Nielsen P.H."/>
        </authorList>
    </citation>
    <scope>NUCLEOTIDE SEQUENCE [LARGE SCALE GENOMIC DNA]</scope>
    <source>
        <strain evidence="2 3">RN1</strain>
    </source>
</reference>
<dbReference type="HOGENOM" id="CLU_079357_0_0_11"/>
<dbReference type="InterPro" id="IPR029063">
    <property type="entry name" value="SAM-dependent_MTases_sf"/>
</dbReference>
<dbReference type="Proteomes" id="UP000018291">
    <property type="component" value="Unassembled WGS sequence"/>
</dbReference>
<keyword evidence="2" id="KW-0489">Methyltransferase</keyword>
<evidence type="ECO:0000259" key="1">
    <source>
        <dbReference type="Pfam" id="PF08241"/>
    </source>
</evidence>
<keyword evidence="2" id="KW-0808">Transferase</keyword>
<feature type="domain" description="Methyltransferase type 11" evidence="1">
    <location>
        <begin position="23"/>
        <end position="125"/>
    </location>
</feature>
<dbReference type="Gene3D" id="3.40.50.150">
    <property type="entry name" value="Vaccinia Virus protein VP39"/>
    <property type="match status" value="1"/>
</dbReference>
<protein>
    <submittedName>
        <fullName evidence="2">Methyltransferase type 11</fullName>
    </submittedName>
</protein>
<dbReference type="PANTHER" id="PTHR43591:SF24">
    <property type="entry name" value="2-METHOXY-6-POLYPRENYL-1,4-BENZOQUINOL METHYLASE, MITOCHONDRIAL"/>
    <property type="match status" value="1"/>
</dbReference>
<accession>R4YXA2</accession>
<evidence type="ECO:0000313" key="2">
    <source>
        <dbReference type="EMBL" id="CCM63004.1"/>
    </source>
</evidence>
<dbReference type="STRING" id="1229780.BN381_150117"/>
<gene>
    <name evidence="2" type="ORF">BN381_150117</name>
</gene>
<dbReference type="EMBL" id="CANL01000007">
    <property type="protein sequence ID" value="CCM63004.1"/>
    <property type="molecule type" value="Genomic_DNA"/>
</dbReference>
<dbReference type="eggNOG" id="COG2226">
    <property type="taxonomic scope" value="Bacteria"/>
</dbReference>
<sequence>MESDIMLTVDFDRLDVRAGHRYLDIGAGLGRHSYEAARRGAHVVALDYDPDALPEMAGMLGAMAEVGESPEGTGAIVMRGNALTLPFPDASFDRVIVSEVLEHIADDAGVLAEIRRVLRPDGRMAATVPAWLPEKICWWLSAEYHAPLVEGGHLRIYTEPMLNERIGAAGLRPDGTARTHALHSPYWWLRCLAGPTNDTNEVVEAYHKLLVWDMVKAPWITRTAESLLARPLGKSLVAYAGLPAESGRAR</sequence>
<dbReference type="AlphaFoldDB" id="R4YXA2"/>
<organism evidence="2 3">
    <name type="scientific">Candidatus Neomicrothrix parvicella RN1</name>
    <dbReference type="NCBI Taxonomy" id="1229780"/>
    <lineage>
        <taxon>Bacteria</taxon>
        <taxon>Bacillati</taxon>
        <taxon>Actinomycetota</taxon>
        <taxon>Acidimicrobiia</taxon>
        <taxon>Acidimicrobiales</taxon>
        <taxon>Microthrixaceae</taxon>
        <taxon>Candidatus Neomicrothrix</taxon>
    </lineage>
</organism>
<evidence type="ECO:0000313" key="3">
    <source>
        <dbReference type="Proteomes" id="UP000018291"/>
    </source>
</evidence>
<comment type="caution">
    <text evidence="2">The sequence shown here is derived from an EMBL/GenBank/DDBJ whole genome shotgun (WGS) entry which is preliminary data.</text>
</comment>